<dbReference type="Pfam" id="PF18758">
    <property type="entry name" value="KDZ"/>
    <property type="match status" value="1"/>
</dbReference>
<gene>
    <name evidence="2" type="ORF">K466DRAFT_605604</name>
</gene>
<dbReference type="STRING" id="1314778.A0A5C3NTL0"/>
<dbReference type="EMBL" id="ML211845">
    <property type="protein sequence ID" value="TFK80109.1"/>
    <property type="molecule type" value="Genomic_DNA"/>
</dbReference>
<evidence type="ECO:0000256" key="1">
    <source>
        <dbReference type="SAM" id="MobiDB-lite"/>
    </source>
</evidence>
<feature type="region of interest" description="Disordered" evidence="1">
    <location>
        <begin position="1"/>
        <end position="31"/>
    </location>
</feature>
<keyword evidence="3" id="KW-1185">Reference proteome</keyword>
<dbReference type="InterPro" id="IPR040521">
    <property type="entry name" value="KDZ"/>
</dbReference>
<evidence type="ECO:0000313" key="3">
    <source>
        <dbReference type="Proteomes" id="UP000308197"/>
    </source>
</evidence>
<sequence>MGNDKKSGRSYVSTSVDVRTAQGLGKSSKTTTLKLSQKYKRAREAKRYRLEHISGLSFEQRDELMNMDKGQGGHNDGWEDEEGMYTIPPGEEGMFLSHAGGEDELCQSLLEEPPHKRYDARTQHDRTDKRNKAWAAQLNELVAAYMTWQANLEPGEDSAAHDADAPAIEITAVDFFDTTRRSFRRVSTATQANVALVAAGYLGTSPTTPSVAVSFQVFEAYRQYHRVCPRLSIQAHVHALCHLHKIPYWKGLVQEFSHSFDVYLSILDGIDRRVRTLLKQDTPAWRMRNACAPCLYVLEGEARLQYSILTTVDGNQSLKLVDSAFRAGTPLADFRQARTDFWIPPAEVDRFKDEVGQAKKIAAAQNTAEGDASADIVLEGLDAEGSSPQEAASICVERWRNAGPEARKKMFALFAVSGIFVCLCRHGHILIMCNMIRSGELMKYALAIMNRLLEVYGPDVLVGYDIGCEFSKTLENSCLGARAKEKRLECIVPAFHGHSHNRGCQVRFLPLYRPGVGKEDFEGCERLFSESNALAPGTRLSTPFHRHQAIEQFATFWSHQKHAESGTFIFNNYKQAVDIISTDTAAFDVFAAQLHITHDDCERYLREEREYLAKPAKKAADSLDLFIPPGPEASKRKTEIARIRTRARTAFSRYQLAEEEALGMEEDLGIVERWVPGSPNYVEWARELGYRRYRCALDSLERLVIQRMFELTKLGMSGIGYKMREKIGKALKTRAEAIRNALTEYNRCAAALKPPRAQLSWNDVMEMTSLAEFDLLRDAREDVRQYDWAKRLHRQAMNLHFNIKRAHEEIERLNVEIPRLFTYMVDRHYDLQQAIAATSSTDPALSYELRTRWEYEDRISARITGRLYATAQLKGFTGMLTAGRRVGREVADLDGLSMPSWACHAPTADGSGLGRDTDDDACSDTEIAGVEDERDALNLLDFVDGLGRDAGPE</sequence>
<accession>A0A5C3NTL0</accession>
<dbReference type="PANTHER" id="PTHR33096:SF1">
    <property type="entry name" value="CXC1-LIKE CYSTEINE CLUSTER ASSOCIATED WITH KDZ TRANSPOSASES DOMAIN-CONTAINING PROTEIN"/>
    <property type="match status" value="1"/>
</dbReference>
<proteinExistence type="predicted"/>
<dbReference type="Proteomes" id="UP000308197">
    <property type="component" value="Unassembled WGS sequence"/>
</dbReference>
<name>A0A5C3NTL0_9APHY</name>
<dbReference type="InParanoid" id="A0A5C3NTL0"/>
<dbReference type="PANTHER" id="PTHR33096">
    <property type="entry name" value="CXC2 DOMAIN-CONTAINING PROTEIN"/>
    <property type="match status" value="1"/>
</dbReference>
<evidence type="ECO:0008006" key="4">
    <source>
        <dbReference type="Google" id="ProtNLM"/>
    </source>
</evidence>
<organism evidence="2 3">
    <name type="scientific">Polyporus arcularius HHB13444</name>
    <dbReference type="NCBI Taxonomy" id="1314778"/>
    <lineage>
        <taxon>Eukaryota</taxon>
        <taxon>Fungi</taxon>
        <taxon>Dikarya</taxon>
        <taxon>Basidiomycota</taxon>
        <taxon>Agaricomycotina</taxon>
        <taxon>Agaricomycetes</taxon>
        <taxon>Polyporales</taxon>
        <taxon>Polyporaceae</taxon>
        <taxon>Polyporus</taxon>
    </lineage>
</organism>
<reference evidence="2 3" key="1">
    <citation type="journal article" date="2019" name="Nat. Ecol. Evol.">
        <title>Megaphylogeny resolves global patterns of mushroom evolution.</title>
        <authorList>
            <person name="Varga T."/>
            <person name="Krizsan K."/>
            <person name="Foldi C."/>
            <person name="Dima B."/>
            <person name="Sanchez-Garcia M."/>
            <person name="Sanchez-Ramirez S."/>
            <person name="Szollosi G.J."/>
            <person name="Szarkandi J.G."/>
            <person name="Papp V."/>
            <person name="Albert L."/>
            <person name="Andreopoulos W."/>
            <person name="Angelini C."/>
            <person name="Antonin V."/>
            <person name="Barry K.W."/>
            <person name="Bougher N.L."/>
            <person name="Buchanan P."/>
            <person name="Buyck B."/>
            <person name="Bense V."/>
            <person name="Catcheside P."/>
            <person name="Chovatia M."/>
            <person name="Cooper J."/>
            <person name="Damon W."/>
            <person name="Desjardin D."/>
            <person name="Finy P."/>
            <person name="Geml J."/>
            <person name="Haridas S."/>
            <person name="Hughes K."/>
            <person name="Justo A."/>
            <person name="Karasinski D."/>
            <person name="Kautmanova I."/>
            <person name="Kiss B."/>
            <person name="Kocsube S."/>
            <person name="Kotiranta H."/>
            <person name="LaButti K.M."/>
            <person name="Lechner B.E."/>
            <person name="Liimatainen K."/>
            <person name="Lipzen A."/>
            <person name="Lukacs Z."/>
            <person name="Mihaltcheva S."/>
            <person name="Morgado L.N."/>
            <person name="Niskanen T."/>
            <person name="Noordeloos M.E."/>
            <person name="Ohm R.A."/>
            <person name="Ortiz-Santana B."/>
            <person name="Ovrebo C."/>
            <person name="Racz N."/>
            <person name="Riley R."/>
            <person name="Savchenko A."/>
            <person name="Shiryaev A."/>
            <person name="Soop K."/>
            <person name="Spirin V."/>
            <person name="Szebenyi C."/>
            <person name="Tomsovsky M."/>
            <person name="Tulloss R.E."/>
            <person name="Uehling J."/>
            <person name="Grigoriev I.V."/>
            <person name="Vagvolgyi C."/>
            <person name="Papp T."/>
            <person name="Martin F.M."/>
            <person name="Miettinen O."/>
            <person name="Hibbett D.S."/>
            <person name="Nagy L.G."/>
        </authorList>
    </citation>
    <scope>NUCLEOTIDE SEQUENCE [LARGE SCALE GENOMIC DNA]</scope>
    <source>
        <strain evidence="2 3">HHB13444</strain>
    </source>
</reference>
<evidence type="ECO:0000313" key="2">
    <source>
        <dbReference type="EMBL" id="TFK80109.1"/>
    </source>
</evidence>
<protein>
    <recommendedName>
        <fullName evidence="4">CxC1-like cysteine cluster associated with KDZ transposases domain-containing protein</fullName>
    </recommendedName>
</protein>
<dbReference type="AlphaFoldDB" id="A0A5C3NTL0"/>